<feature type="transmembrane region" description="Helical" evidence="8">
    <location>
        <begin position="520"/>
        <end position="541"/>
    </location>
</feature>
<feature type="transmembrane region" description="Helical" evidence="8">
    <location>
        <begin position="978"/>
        <end position="995"/>
    </location>
</feature>
<keyword evidence="11" id="KW-1185">Reference proteome</keyword>
<dbReference type="OrthoDB" id="6510177at2759"/>
<evidence type="ECO:0000259" key="9">
    <source>
        <dbReference type="PROSITE" id="PS50156"/>
    </source>
</evidence>
<dbReference type="EMBL" id="CAJPEV010001786">
    <property type="protein sequence ID" value="CAG0894338.1"/>
    <property type="molecule type" value="Genomic_DNA"/>
</dbReference>
<dbReference type="EMBL" id="LR901303">
    <property type="protein sequence ID" value="CAD7248304.1"/>
    <property type="molecule type" value="Genomic_DNA"/>
</dbReference>
<dbReference type="PANTHER" id="PTHR10796">
    <property type="entry name" value="PATCHED-RELATED"/>
    <property type="match status" value="1"/>
</dbReference>
<accession>A0A7R8XJ05</accession>
<feature type="transmembrane region" description="Helical" evidence="8">
    <location>
        <begin position="553"/>
        <end position="574"/>
    </location>
</feature>
<feature type="compositionally biased region" description="Acidic residues" evidence="7">
    <location>
        <begin position="252"/>
        <end position="269"/>
    </location>
</feature>
<dbReference type="PANTHER" id="PTHR10796:SF130">
    <property type="entry name" value="PATCHED DOMAIN-CONTAINING PROTEIN 3-LIKE PROTEIN"/>
    <property type="match status" value="1"/>
</dbReference>
<feature type="transmembrane region" description="Helical" evidence="8">
    <location>
        <begin position="1001"/>
        <end position="1021"/>
    </location>
</feature>
<feature type="region of interest" description="Disordered" evidence="7">
    <location>
        <begin position="85"/>
        <end position="343"/>
    </location>
</feature>
<proteinExistence type="inferred from homology"/>
<feature type="transmembrane region" description="Helical" evidence="8">
    <location>
        <begin position="1069"/>
        <end position="1090"/>
    </location>
</feature>
<evidence type="ECO:0000256" key="1">
    <source>
        <dbReference type="ARBA" id="ARBA00004141"/>
    </source>
</evidence>
<dbReference type="Proteomes" id="UP000677054">
    <property type="component" value="Unassembled WGS sequence"/>
</dbReference>
<dbReference type="InterPro" id="IPR051697">
    <property type="entry name" value="Patched_domain-protein"/>
</dbReference>
<dbReference type="Gene3D" id="1.20.1640.10">
    <property type="entry name" value="Multidrug efflux transporter AcrB transmembrane domain"/>
    <property type="match status" value="2"/>
</dbReference>
<evidence type="ECO:0000313" key="10">
    <source>
        <dbReference type="EMBL" id="CAD7248304.1"/>
    </source>
</evidence>
<dbReference type="InterPro" id="IPR053958">
    <property type="entry name" value="HMGCR/SNAP/NPC1-like_SSD"/>
</dbReference>
<feature type="transmembrane region" description="Helical" evidence="8">
    <location>
        <begin position="1028"/>
        <end position="1049"/>
    </location>
</feature>
<reference evidence="10" key="1">
    <citation type="submission" date="2020-11" db="EMBL/GenBank/DDBJ databases">
        <authorList>
            <person name="Tran Van P."/>
        </authorList>
    </citation>
    <scope>NUCLEOTIDE SEQUENCE</scope>
</reference>
<dbReference type="PROSITE" id="PS50156">
    <property type="entry name" value="SSD"/>
    <property type="match status" value="1"/>
</dbReference>
<evidence type="ECO:0000256" key="3">
    <source>
        <dbReference type="ARBA" id="ARBA00022692"/>
    </source>
</evidence>
<evidence type="ECO:0000313" key="11">
    <source>
        <dbReference type="Proteomes" id="UP000677054"/>
    </source>
</evidence>
<dbReference type="Pfam" id="PF02460">
    <property type="entry name" value="Patched"/>
    <property type="match status" value="1"/>
</dbReference>
<evidence type="ECO:0000256" key="2">
    <source>
        <dbReference type="ARBA" id="ARBA00005585"/>
    </source>
</evidence>
<gene>
    <name evidence="10" type="ORF">DSTB1V02_LOCUS8122</name>
</gene>
<feature type="domain" description="SSD" evidence="9">
    <location>
        <begin position="517"/>
        <end position="703"/>
    </location>
</feature>
<protein>
    <recommendedName>
        <fullName evidence="9">SSD domain-containing protein</fullName>
    </recommendedName>
</protein>
<keyword evidence="4 8" id="KW-1133">Transmembrane helix</keyword>
<keyword evidence="6" id="KW-0325">Glycoprotein</keyword>
<evidence type="ECO:0000256" key="8">
    <source>
        <dbReference type="SAM" id="Phobius"/>
    </source>
</evidence>
<organism evidence="10">
    <name type="scientific">Darwinula stevensoni</name>
    <dbReference type="NCBI Taxonomy" id="69355"/>
    <lineage>
        <taxon>Eukaryota</taxon>
        <taxon>Metazoa</taxon>
        <taxon>Ecdysozoa</taxon>
        <taxon>Arthropoda</taxon>
        <taxon>Crustacea</taxon>
        <taxon>Oligostraca</taxon>
        <taxon>Ostracoda</taxon>
        <taxon>Podocopa</taxon>
        <taxon>Podocopida</taxon>
        <taxon>Darwinulocopina</taxon>
        <taxon>Darwinuloidea</taxon>
        <taxon>Darwinulidae</taxon>
        <taxon>Darwinula</taxon>
    </lineage>
</organism>
<dbReference type="AlphaFoldDB" id="A0A7R8XJ05"/>
<dbReference type="GO" id="GO:0016020">
    <property type="term" value="C:membrane"/>
    <property type="evidence" value="ECO:0007669"/>
    <property type="project" value="UniProtKB-SubCell"/>
</dbReference>
<sequence length="1112" mass="123286">MRPDEFLEGTSKAKDRRKRGTDARTDSSEYADYYDYPAEGPSQLESSGVSQEIPSEMLIPDPMTKMEQPDTDIEAMLMADDSDIKADDSGIKADDLDKLPLKNDSSVNDEQGKEEEFQFEGGFPIAPEFPIPSESPKVTISGPTADLAPPSEADPLDPEIDSMDDSYAYEDWFPKQEPEASTEPQTSTTKADVDSSPIPDLALEWTAPEEIPKFEESEHLPTTAETTLKSVAPIVNEQPPLIHEEYDATEAPQEESEIEDLNENPDPTEDSFPFLFSTEKPPKAQEEHVTEPTNPRRVDQVTSSEPPQASKPPSSDGEDDQAESQEPPSSPPSTIGSVGKGGDYEDYGDYGWKASADETPLFGAEKDEENTFFDDRCIYVSTLLLWDVDYDFENITQEEILDKVTNALDQDLDSRNVPSVASSTAPKDVDVILAKVERDQNGRVISAKGIMSVYILKDRTNVTSSKGLRMDLIAEPWEKEFIDLVFSYSVSKPEGLGTYAYAGRSYRDVVGKMIQGNLPLFGFGFIFITIFVALSMGKLNLLQHRILIGLESLLAIGMTIVSATGLCLFLGIPYFELHNIMPFLILGIGIDDTLVIFQSLDNVISAGGTWTPAERVALALKQSGVSITITTLTDIFAFCMGATTVRTVVIAHSAQRRIREFLHCSTVFSKTVPMLRSFCIYTAVGILIIYVMTLLLMVPSMALDEKRKDSNREGCLCIPLSSKYKPAACSQKQFLAVVFDKIVGPALSQTPVKVLVVLATLGLLGINSWEMTKLEKSSDAYWYLGPSYPKDFVMLVENIFPESGARGTFYLGDVDYFREREALEGLARNLSSLELIKSDSIDFWYHRFLQYLTEEGKEYPKTEAEFKDEVSTFLVFRDAGRKYLRDIVYTGNLLVDFDIMVGLSGSRNAELSLVKASRGAYQEITLKTSLEKHQAFVEVREALQNATFKHGDPFRGCYSSGHIHIEANRMVSDELPRNVGLTLVGVFVVILLLVGDLRVSVWVLSCILLTLVGIAGSIQLFGLTLELLTCILIILSVGLAVDYSTHIAHKFMVTHADSKDARVRITLTSIGPPVFNGGFTTMMAFVFCWFSDNYLFTSTLKVRPDLRLGQDP</sequence>
<feature type="transmembrane region" description="Helical" evidence="8">
    <location>
        <begin position="678"/>
        <end position="698"/>
    </location>
</feature>
<feature type="region of interest" description="Disordered" evidence="7">
    <location>
        <begin position="1"/>
        <end position="52"/>
    </location>
</feature>
<name>A0A7R8XJ05_9CRUS</name>
<keyword evidence="5 8" id="KW-0472">Membrane</keyword>
<evidence type="ECO:0000256" key="7">
    <source>
        <dbReference type="SAM" id="MobiDB-lite"/>
    </source>
</evidence>
<feature type="compositionally biased region" description="Polar residues" evidence="7">
    <location>
        <begin position="43"/>
        <end position="52"/>
    </location>
</feature>
<comment type="similarity">
    <text evidence="2">Belongs to the patched family.</text>
</comment>
<evidence type="ECO:0000256" key="5">
    <source>
        <dbReference type="ARBA" id="ARBA00023136"/>
    </source>
</evidence>
<evidence type="ECO:0000256" key="6">
    <source>
        <dbReference type="ARBA" id="ARBA00023180"/>
    </source>
</evidence>
<feature type="compositionally biased region" description="Basic and acidic residues" evidence="7">
    <location>
        <begin position="280"/>
        <end position="299"/>
    </location>
</feature>
<feature type="compositionally biased region" description="Basic and acidic residues" evidence="7">
    <location>
        <begin position="85"/>
        <end position="101"/>
    </location>
</feature>
<comment type="subcellular location">
    <subcellularLocation>
        <location evidence="1">Membrane</location>
        <topology evidence="1">Multi-pass membrane protein</topology>
    </subcellularLocation>
</comment>
<keyword evidence="3 8" id="KW-0812">Transmembrane</keyword>
<feature type="compositionally biased region" description="Polar residues" evidence="7">
    <location>
        <begin position="300"/>
        <end position="313"/>
    </location>
</feature>
<dbReference type="InterPro" id="IPR000731">
    <property type="entry name" value="SSD"/>
</dbReference>
<dbReference type="SUPFAM" id="SSF82866">
    <property type="entry name" value="Multidrug efflux transporter AcrB transmembrane domain"/>
    <property type="match status" value="2"/>
</dbReference>
<dbReference type="InterPro" id="IPR003392">
    <property type="entry name" value="PTHD_SSD"/>
</dbReference>
<dbReference type="Pfam" id="PF12349">
    <property type="entry name" value="Sterol-sensing"/>
    <property type="match status" value="1"/>
</dbReference>
<feature type="compositionally biased region" description="Basic and acidic residues" evidence="7">
    <location>
        <begin position="210"/>
        <end position="219"/>
    </location>
</feature>
<feature type="compositionally biased region" description="Acidic residues" evidence="7">
    <location>
        <begin position="154"/>
        <end position="168"/>
    </location>
</feature>
<evidence type="ECO:0000256" key="4">
    <source>
        <dbReference type="ARBA" id="ARBA00022989"/>
    </source>
</evidence>